<protein>
    <submittedName>
        <fullName evidence="1">Uncharacterized protein</fullName>
    </submittedName>
</protein>
<evidence type="ECO:0000313" key="2">
    <source>
        <dbReference type="Proteomes" id="UP000299102"/>
    </source>
</evidence>
<reference evidence="1 2" key="1">
    <citation type="journal article" date="2019" name="Commun. Biol.">
        <title>The bagworm genome reveals a unique fibroin gene that provides high tensile strength.</title>
        <authorList>
            <person name="Kono N."/>
            <person name="Nakamura H."/>
            <person name="Ohtoshi R."/>
            <person name="Tomita M."/>
            <person name="Numata K."/>
            <person name="Arakawa K."/>
        </authorList>
    </citation>
    <scope>NUCLEOTIDE SEQUENCE [LARGE SCALE GENOMIC DNA]</scope>
</reference>
<accession>A0A4C1YCR8</accession>
<organism evidence="1 2">
    <name type="scientific">Eumeta variegata</name>
    <name type="common">Bagworm moth</name>
    <name type="synonym">Eumeta japonica</name>
    <dbReference type="NCBI Taxonomy" id="151549"/>
    <lineage>
        <taxon>Eukaryota</taxon>
        <taxon>Metazoa</taxon>
        <taxon>Ecdysozoa</taxon>
        <taxon>Arthropoda</taxon>
        <taxon>Hexapoda</taxon>
        <taxon>Insecta</taxon>
        <taxon>Pterygota</taxon>
        <taxon>Neoptera</taxon>
        <taxon>Endopterygota</taxon>
        <taxon>Lepidoptera</taxon>
        <taxon>Glossata</taxon>
        <taxon>Ditrysia</taxon>
        <taxon>Tineoidea</taxon>
        <taxon>Psychidae</taxon>
        <taxon>Oiketicinae</taxon>
        <taxon>Eumeta</taxon>
    </lineage>
</organism>
<dbReference type="EMBL" id="BGZK01001135">
    <property type="protein sequence ID" value="GBP72155.1"/>
    <property type="molecule type" value="Genomic_DNA"/>
</dbReference>
<proteinExistence type="predicted"/>
<gene>
    <name evidence="1" type="ORF">EVAR_49746_1</name>
</gene>
<dbReference type="Proteomes" id="UP000299102">
    <property type="component" value="Unassembled WGS sequence"/>
</dbReference>
<keyword evidence="2" id="KW-1185">Reference proteome</keyword>
<comment type="caution">
    <text evidence="1">The sequence shown here is derived from an EMBL/GenBank/DDBJ whole genome shotgun (WGS) entry which is preliminary data.</text>
</comment>
<sequence length="199" mass="22676">MPYYTTNGRKLDLWPTLTSNHQIFLEAILLKERSVVEYGPNLVTKKDVLYVLEVPEVEAHLTSVSFKCVAWKCTEADDPGTLQICNGITETPWMDEDPSDIPFLHKVFVAHFFLHQISYSYLIGRQRNSDLFRISKNVRIGFVSWNTTKVWISGEPAPARSDSPQLRSPGLIFTVEVAWPFAQIKPAASTNENKFRTSL</sequence>
<evidence type="ECO:0000313" key="1">
    <source>
        <dbReference type="EMBL" id="GBP72155.1"/>
    </source>
</evidence>
<name>A0A4C1YCR8_EUMVA</name>
<dbReference type="AlphaFoldDB" id="A0A4C1YCR8"/>